<dbReference type="Proteomes" id="UP000676310">
    <property type="component" value="Unassembled WGS sequence"/>
</dbReference>
<reference evidence="1" key="1">
    <citation type="submission" date="2021-05" db="EMBL/GenBank/DDBJ databases">
        <authorList>
            <person name="Stam R."/>
        </authorList>
    </citation>
    <scope>NUCLEOTIDE SEQUENCE</scope>
    <source>
        <strain evidence="1">CS162</strain>
    </source>
</reference>
<accession>A0A8J2N469</accession>
<dbReference type="AlphaFoldDB" id="A0A8J2N469"/>
<sequence>MLVLPKKVALRWKEPMVFDFIRNAAFLLDVLAKIGTSRNESARYMQARNPLSLALDKTRETLNSLLT</sequence>
<protein>
    <submittedName>
        <fullName evidence="1">Uncharacterized protein</fullName>
    </submittedName>
</protein>
<name>A0A8J2N469_9PLEO</name>
<dbReference type="GeneID" id="67022237"/>
<comment type="caution">
    <text evidence="1">The sequence shown here is derived from an EMBL/GenBank/DDBJ whole genome shotgun (WGS) entry which is preliminary data.</text>
</comment>
<dbReference type="RefSeq" id="XP_043173530.1">
    <property type="nucleotide sequence ID" value="XM_043317595.1"/>
</dbReference>
<dbReference type="EMBL" id="CAJRGZ010000027">
    <property type="protein sequence ID" value="CAG5182035.1"/>
    <property type="molecule type" value="Genomic_DNA"/>
</dbReference>
<keyword evidence="2" id="KW-1185">Reference proteome</keyword>
<evidence type="ECO:0000313" key="2">
    <source>
        <dbReference type="Proteomes" id="UP000676310"/>
    </source>
</evidence>
<proteinExistence type="predicted"/>
<evidence type="ECO:0000313" key="1">
    <source>
        <dbReference type="EMBL" id="CAG5182035.1"/>
    </source>
</evidence>
<gene>
    <name evidence="1" type="ORF">ALTATR162_LOCUS9959</name>
</gene>
<organism evidence="1 2">
    <name type="scientific">Alternaria atra</name>
    <dbReference type="NCBI Taxonomy" id="119953"/>
    <lineage>
        <taxon>Eukaryota</taxon>
        <taxon>Fungi</taxon>
        <taxon>Dikarya</taxon>
        <taxon>Ascomycota</taxon>
        <taxon>Pezizomycotina</taxon>
        <taxon>Dothideomycetes</taxon>
        <taxon>Pleosporomycetidae</taxon>
        <taxon>Pleosporales</taxon>
        <taxon>Pleosporineae</taxon>
        <taxon>Pleosporaceae</taxon>
        <taxon>Alternaria</taxon>
        <taxon>Alternaria sect. Ulocladioides</taxon>
    </lineage>
</organism>